<dbReference type="Gene3D" id="2.60.120.10">
    <property type="entry name" value="Jelly Rolls"/>
    <property type="match status" value="1"/>
</dbReference>
<dbReference type="InterPro" id="IPR003500">
    <property type="entry name" value="RpiB_LacA_LacB"/>
</dbReference>
<dbReference type="Proteomes" id="UP000734854">
    <property type="component" value="Unassembled WGS sequence"/>
</dbReference>
<dbReference type="InterPro" id="IPR014710">
    <property type="entry name" value="RmlC-like_jellyroll"/>
</dbReference>
<dbReference type="SUPFAM" id="SSF51182">
    <property type="entry name" value="RmlC-like cupins"/>
    <property type="match status" value="1"/>
</dbReference>
<evidence type="ECO:0000313" key="3">
    <source>
        <dbReference type="Proteomes" id="UP000734854"/>
    </source>
</evidence>
<proteinExistence type="predicted"/>
<feature type="domain" description="Cupin type-2" evidence="1">
    <location>
        <begin position="978"/>
        <end position="1035"/>
    </location>
</feature>
<dbReference type="GO" id="GO:0016853">
    <property type="term" value="F:isomerase activity"/>
    <property type="evidence" value="ECO:0007669"/>
    <property type="project" value="InterPro"/>
</dbReference>
<dbReference type="InterPro" id="IPR036569">
    <property type="entry name" value="RpiB_LacA_LacB_sf"/>
</dbReference>
<dbReference type="InterPro" id="IPR011051">
    <property type="entry name" value="RmlC_Cupin_sf"/>
</dbReference>
<dbReference type="AlphaFoldDB" id="A0A8J5KHL2"/>
<organism evidence="2 3">
    <name type="scientific">Zingiber officinale</name>
    <name type="common">Ginger</name>
    <name type="synonym">Amomum zingiber</name>
    <dbReference type="NCBI Taxonomy" id="94328"/>
    <lineage>
        <taxon>Eukaryota</taxon>
        <taxon>Viridiplantae</taxon>
        <taxon>Streptophyta</taxon>
        <taxon>Embryophyta</taxon>
        <taxon>Tracheophyta</taxon>
        <taxon>Spermatophyta</taxon>
        <taxon>Magnoliopsida</taxon>
        <taxon>Liliopsida</taxon>
        <taxon>Zingiberales</taxon>
        <taxon>Zingiberaceae</taxon>
        <taxon>Zingiber</taxon>
    </lineage>
</organism>
<protein>
    <recommendedName>
        <fullName evidence="1">Cupin type-2 domain-containing protein</fullName>
    </recommendedName>
</protein>
<comment type="caution">
    <text evidence="2">The sequence shown here is derived from an EMBL/GenBank/DDBJ whole genome shotgun (WGS) entry which is preliminary data.</text>
</comment>
<name>A0A8J5KHL2_ZINOF</name>
<dbReference type="Pfam" id="PF02502">
    <property type="entry name" value="LacAB_rpiB"/>
    <property type="match status" value="1"/>
</dbReference>
<evidence type="ECO:0000313" key="2">
    <source>
        <dbReference type="EMBL" id="KAG6490425.1"/>
    </source>
</evidence>
<reference evidence="2 3" key="1">
    <citation type="submission" date="2020-08" db="EMBL/GenBank/DDBJ databases">
        <title>Plant Genome Project.</title>
        <authorList>
            <person name="Zhang R.-G."/>
        </authorList>
    </citation>
    <scope>NUCLEOTIDE SEQUENCE [LARGE SCALE GENOMIC DNA]</scope>
    <source>
        <tissue evidence="2">Rhizome</tissue>
    </source>
</reference>
<evidence type="ECO:0000259" key="1">
    <source>
        <dbReference type="Pfam" id="PF07883"/>
    </source>
</evidence>
<dbReference type="GO" id="GO:0005975">
    <property type="term" value="P:carbohydrate metabolic process"/>
    <property type="evidence" value="ECO:0007669"/>
    <property type="project" value="InterPro"/>
</dbReference>
<sequence>MILKYFDEHIAATVQQEMKFLRHHSRSTEVLEAYRSQSPPFGVELSPLVSNKSFATGLEPEYPTGYVSFDSQTMLPLLVDSWVLLPLQPHSHGLSSYSTHGPCSYSTHGLHTHSTYGSRSYSTHGLCSHLALKPCAHSWLRSILEPCSLRSHKLHAHSPHGLHILGSHGLLSRLIHDPCSLQSHRLCVRSAHRLRSHLTHGLRSRSIRGLRSHLAHGHRSHSHSTHRLRTHSTYGLLSRSVYSSTPTRSMSSTPFDIRGSVLTQLKRFVPARLTSSSLSLSLSCLTHGLRSRLTHGLCAHSIHKIYSLRYHGLCACSALRLSSSSAHRLRALRSHMLHFFPIGYTDQTGPPHDHFPILSILFFATRSTHASLTTSSTPSSSLIQQHFLPLTWHHFYCSLDIATVIGSTSYGETCDVTNGNGRTRGWGRYFWLFTISSPFKVSTGISMLEGGSHQGGLFLMLSPSHNLSSKAPLVTKPLPSPANRPLLFALRFRHVPPFVHTANACEDATIDVGTHHVCSGSHAFDGYLHQPPLSLCRPRQDDGVASLSLCAPASLSFPTPKATHLPLSLHDPRPTVSASSLTSHAALYTSTTSSPPLRRMTLAMLSAMSLAIAPNLPPLRRIPLDPSDLAHLWPLSCYCFWPSHRCLVPICVSSLYSGLCAIVIFWSTCHCHIPAMCRLSTPCHRLPLRATLRLCAITSGLAPSLPTKRHRFRLSAIASGSAPSPPALRHFRYALAGLESNDSINKEDILPFPSPSSETGEKMTSAENGTSAAGAPAFKIYTGADPFGCPLKDALVAHLHSLPGVEVVDLGTDKYYSVAEQIGRLVSAAAASGGSSPETRGVIACGTGVGVSIFANKFPRVYAAACFSEGDAANARSISACNVLTVSGMNTTPEDAVKILETWLKTPFKAPCPASGDADWPDDIQDFLDNAPKEMAAIPNIASSCAICCLRKAITFEPVEIMPGGEMKIARESPTSAIVRFKAGSVEPAHHHTFGHDLLVMKGKKKVWNLTKKESYDLEDGDFLFTPAGDVHRVKYFTDTEFFIRWDGDWDIFLDEDLKAANEAIDKELAGSGN</sequence>
<dbReference type="PANTHER" id="PTHR30345:SF0">
    <property type="entry name" value="DNA DAMAGE-REPAIR_TOLERATION PROTEIN DRT102"/>
    <property type="match status" value="1"/>
</dbReference>
<dbReference type="PANTHER" id="PTHR30345">
    <property type="entry name" value="RIBOSE-5-PHOSPHATE ISOMERASE B"/>
    <property type="match status" value="1"/>
</dbReference>
<keyword evidence="3" id="KW-1185">Reference proteome</keyword>
<dbReference type="Pfam" id="PF07883">
    <property type="entry name" value="Cupin_2"/>
    <property type="match status" value="1"/>
</dbReference>
<accession>A0A8J5KHL2</accession>
<dbReference type="EMBL" id="JACMSC010000014">
    <property type="protein sequence ID" value="KAG6490425.1"/>
    <property type="molecule type" value="Genomic_DNA"/>
</dbReference>
<dbReference type="SUPFAM" id="SSF89623">
    <property type="entry name" value="Ribose/Galactose isomerase RpiB/AlsB"/>
    <property type="match status" value="1"/>
</dbReference>
<dbReference type="Gene3D" id="3.40.1400.10">
    <property type="entry name" value="Sugar-phosphate isomerase, RpiB/LacA/LacB"/>
    <property type="match status" value="1"/>
</dbReference>
<gene>
    <name evidence="2" type="ORF">ZIOFF_051721</name>
</gene>
<dbReference type="InterPro" id="IPR013096">
    <property type="entry name" value="Cupin_2"/>
</dbReference>